<feature type="transmembrane region" description="Helical" evidence="1">
    <location>
        <begin position="714"/>
        <end position="740"/>
    </location>
</feature>
<evidence type="ECO:0000259" key="3">
    <source>
        <dbReference type="Pfam" id="PF24384"/>
    </source>
</evidence>
<organism evidence="4 5">
    <name type="scientific">Anaeromyces robustus</name>
    <dbReference type="NCBI Taxonomy" id="1754192"/>
    <lineage>
        <taxon>Eukaryota</taxon>
        <taxon>Fungi</taxon>
        <taxon>Fungi incertae sedis</taxon>
        <taxon>Chytridiomycota</taxon>
        <taxon>Chytridiomycota incertae sedis</taxon>
        <taxon>Neocallimastigomycetes</taxon>
        <taxon>Neocallimastigales</taxon>
        <taxon>Neocallimastigaceae</taxon>
        <taxon>Anaeromyces</taxon>
    </lineage>
</organism>
<feature type="domain" description="Calcineurin-like phosphoesterase" evidence="2">
    <location>
        <begin position="81"/>
        <end position="288"/>
    </location>
</feature>
<dbReference type="InterPro" id="IPR029052">
    <property type="entry name" value="Metallo-depent_PP-like"/>
</dbReference>
<keyword evidence="1" id="KW-0472">Membrane</keyword>
<comment type="caution">
    <text evidence="4">The sequence shown here is derived from an EMBL/GenBank/DDBJ whole genome shotgun (WGS) entry which is preliminary data.</text>
</comment>
<dbReference type="SUPFAM" id="SSF56300">
    <property type="entry name" value="Metallo-dependent phosphatases"/>
    <property type="match status" value="1"/>
</dbReference>
<feature type="transmembrane region" description="Helical" evidence="1">
    <location>
        <begin position="532"/>
        <end position="553"/>
    </location>
</feature>
<dbReference type="OrthoDB" id="45365at2759"/>
<sequence>MNNFKFQLKHYLIFLITIICYCIGFSIYFIAQHEGTRPKKNEENLSKFNPELYQINSNSRLLNNTNIDNSKYAKPDNLFYFLQISDIHMSDRYTKGAQGHLYYFLQKMIPILDPNFLFITGDITDSISKKMSLETTEDEWKMYRKIIESTNITTKNNGTFLWDLRGNHDCFRISEWDSPYNYYKDYSHTKTRGFTFNYETSYGTYSFVGLDGCPILSAAKPFFGIVDNVSMDLYSNFMNNAKSNPNNKHNFVFMHFPETTATFGKSSSGKSWNDYTKDISLLLTGHFHNIVGKYIYAYHPDYLEMELIDFKLKGRYRIVAIDNDVVSITDNTLPLPNIPYDFKTNNIDDLINHPPEVFKQNIPPVVHITSPKNSRFVLKRGEPIKESLTSEYIRVLVFSDQSPSNLKLSLYIDNKLQSTEFTYLGDQKLDKRSSTNKIKINSNINSKSQQNIIEENIYNVDAKTPPLWIAKWDKSAFNDGKSHELKVIATDINNQNHKGENVITFRLDGKSDSLGIPFIGKLLLKSVLYKSLPVIFGILYIIYEIMIILPRLYAIKNIIPKHSNLPFFPNKHVGDIISEETVPFQEGFFKKHFILPFIEAFTLNGIFYPIQIIMICLVVLPTKIGNITKPTQNVSKYGSEFLYGIYGSGQWANIADQYLTFIPLFILIIYLNTFIIVLSNHKKQRHHILSVILLIFLCLIQLLLSSFMTNMIGGIMAIFFSPFPVWITIYTWVLIFIIMIRRFRNHEDKIVTPELNAISV</sequence>
<dbReference type="EMBL" id="MCFG01000566">
    <property type="protein sequence ID" value="ORX63993.1"/>
    <property type="molecule type" value="Genomic_DNA"/>
</dbReference>
<dbReference type="PANTHER" id="PTHR14795:SF0">
    <property type="entry name" value="TRANSMEMBRANE PROTEIN 62"/>
    <property type="match status" value="1"/>
</dbReference>
<dbReference type="Pfam" id="PF00149">
    <property type="entry name" value="Metallophos"/>
    <property type="match status" value="1"/>
</dbReference>
<gene>
    <name evidence="4" type="ORF">BCR32DRAFT_273267</name>
</gene>
<feature type="domain" description="TMEM62 Ig-like" evidence="3">
    <location>
        <begin position="363"/>
        <end position="430"/>
    </location>
</feature>
<dbReference type="Pfam" id="PF24384">
    <property type="entry name" value="Ig_TMM62"/>
    <property type="match status" value="1"/>
</dbReference>
<feature type="transmembrane region" description="Helical" evidence="1">
    <location>
        <begin position="12"/>
        <end position="31"/>
    </location>
</feature>
<feature type="transmembrane region" description="Helical" evidence="1">
    <location>
        <begin position="593"/>
        <end position="620"/>
    </location>
</feature>
<dbReference type="STRING" id="1754192.A0A1Y1VS44"/>
<evidence type="ECO:0000313" key="5">
    <source>
        <dbReference type="Proteomes" id="UP000193944"/>
    </source>
</evidence>
<dbReference type="InterPro" id="IPR004843">
    <property type="entry name" value="Calcineurin-like_PHP"/>
</dbReference>
<reference evidence="4 5" key="2">
    <citation type="submission" date="2016-08" db="EMBL/GenBank/DDBJ databases">
        <title>Pervasive Adenine N6-methylation of Active Genes in Fungi.</title>
        <authorList>
            <consortium name="DOE Joint Genome Institute"/>
            <person name="Mondo S.J."/>
            <person name="Dannebaum R.O."/>
            <person name="Kuo R.C."/>
            <person name="Labutti K."/>
            <person name="Haridas S."/>
            <person name="Kuo A."/>
            <person name="Salamov A."/>
            <person name="Ahrendt S.R."/>
            <person name="Lipzen A."/>
            <person name="Sullivan W."/>
            <person name="Andreopoulos W.B."/>
            <person name="Clum A."/>
            <person name="Lindquist E."/>
            <person name="Daum C."/>
            <person name="Ramamoorthy G.K."/>
            <person name="Gryganskyi A."/>
            <person name="Culley D."/>
            <person name="Magnuson J.K."/>
            <person name="James T.Y."/>
            <person name="O'Malley M.A."/>
            <person name="Stajich J.E."/>
            <person name="Spatafora J.W."/>
            <person name="Visel A."/>
            <person name="Grigoriev I.V."/>
        </authorList>
    </citation>
    <scope>NUCLEOTIDE SEQUENCE [LARGE SCALE GENOMIC DNA]</scope>
    <source>
        <strain evidence="4 5">S4</strain>
    </source>
</reference>
<evidence type="ECO:0000259" key="2">
    <source>
        <dbReference type="Pfam" id="PF00149"/>
    </source>
</evidence>
<keyword evidence="1" id="KW-1133">Transmembrane helix</keyword>
<dbReference type="PANTHER" id="PTHR14795">
    <property type="entry name" value="HELICASE RELATED"/>
    <property type="match status" value="1"/>
</dbReference>
<dbReference type="AlphaFoldDB" id="A0A1Y1VS44"/>
<evidence type="ECO:0000256" key="1">
    <source>
        <dbReference type="SAM" id="Phobius"/>
    </source>
</evidence>
<dbReference type="GO" id="GO:0016787">
    <property type="term" value="F:hydrolase activity"/>
    <property type="evidence" value="ECO:0007669"/>
    <property type="project" value="InterPro"/>
</dbReference>
<accession>A0A1Y1VS44</accession>
<proteinExistence type="predicted"/>
<feature type="transmembrane region" description="Helical" evidence="1">
    <location>
        <begin position="689"/>
        <end position="708"/>
    </location>
</feature>
<evidence type="ECO:0000313" key="4">
    <source>
        <dbReference type="EMBL" id="ORX63993.1"/>
    </source>
</evidence>
<protein>
    <submittedName>
        <fullName evidence="4">Metallo-dependent phosphatase</fullName>
    </submittedName>
</protein>
<name>A0A1Y1VS44_9FUNG</name>
<dbReference type="InterPro" id="IPR056229">
    <property type="entry name" value="Ig_TMM62"/>
</dbReference>
<reference evidence="4 5" key="1">
    <citation type="submission" date="2016-08" db="EMBL/GenBank/DDBJ databases">
        <title>A Parts List for Fungal Cellulosomes Revealed by Comparative Genomics.</title>
        <authorList>
            <consortium name="DOE Joint Genome Institute"/>
            <person name="Haitjema C.H."/>
            <person name="Gilmore S.P."/>
            <person name="Henske J.K."/>
            <person name="Solomon K.V."/>
            <person name="De Groot R."/>
            <person name="Kuo A."/>
            <person name="Mondo S.J."/>
            <person name="Salamov A.A."/>
            <person name="Labutti K."/>
            <person name="Zhao Z."/>
            <person name="Chiniquy J."/>
            <person name="Barry K."/>
            <person name="Brewer H.M."/>
            <person name="Purvine S.O."/>
            <person name="Wright A.T."/>
            <person name="Boxma B."/>
            <person name="Van Alen T."/>
            <person name="Hackstein J.H."/>
            <person name="Baker S.E."/>
            <person name="Grigoriev I.V."/>
            <person name="O'Malley M.A."/>
        </authorList>
    </citation>
    <scope>NUCLEOTIDE SEQUENCE [LARGE SCALE GENOMIC DNA]</scope>
    <source>
        <strain evidence="4 5">S4</strain>
    </source>
</reference>
<feature type="transmembrane region" description="Helical" evidence="1">
    <location>
        <begin position="658"/>
        <end position="677"/>
    </location>
</feature>
<keyword evidence="1" id="KW-0812">Transmembrane</keyword>
<dbReference type="Gene3D" id="3.60.21.10">
    <property type="match status" value="1"/>
</dbReference>
<dbReference type="Proteomes" id="UP000193944">
    <property type="component" value="Unassembled WGS sequence"/>
</dbReference>
<keyword evidence="5" id="KW-1185">Reference proteome</keyword>